<evidence type="ECO:0000256" key="3">
    <source>
        <dbReference type="ARBA" id="ARBA00023125"/>
    </source>
</evidence>
<feature type="region of interest" description="Disordered" evidence="7">
    <location>
        <begin position="1"/>
        <end position="20"/>
    </location>
</feature>
<feature type="compositionally biased region" description="Low complexity" evidence="7">
    <location>
        <begin position="335"/>
        <end position="346"/>
    </location>
</feature>
<dbReference type="PANTHER" id="PTHR45803:SF5">
    <property type="entry name" value="SOX100B"/>
    <property type="match status" value="1"/>
</dbReference>
<feature type="compositionally biased region" description="Basic residues" evidence="7">
    <location>
        <begin position="88"/>
        <end position="102"/>
    </location>
</feature>
<evidence type="ECO:0000259" key="8">
    <source>
        <dbReference type="PROSITE" id="PS50118"/>
    </source>
</evidence>
<dbReference type="SUPFAM" id="SSF47095">
    <property type="entry name" value="HMG-box"/>
    <property type="match status" value="1"/>
</dbReference>
<evidence type="ECO:0000313" key="9">
    <source>
        <dbReference type="EMBL" id="WPG99749.1"/>
    </source>
</evidence>
<feature type="compositionally biased region" description="Acidic residues" evidence="7">
    <location>
        <begin position="229"/>
        <end position="243"/>
    </location>
</feature>
<keyword evidence="4" id="KW-0804">Transcription</keyword>
<dbReference type="InterPro" id="IPR050917">
    <property type="entry name" value="SOX_TF"/>
</dbReference>
<protein>
    <recommendedName>
        <fullName evidence="8">HMG box domain-containing protein</fullName>
    </recommendedName>
</protein>
<dbReference type="PANTHER" id="PTHR45803">
    <property type="entry name" value="SOX100B"/>
    <property type="match status" value="1"/>
</dbReference>
<sequence length="491" mass="55259">MAFTRIGRTGVGPSSGEDYGLDAVAQHNAVATTEKFPLYQEDAKGLGIYEGYISSDAIRTRSGRSAARHDSPFSVGSKSRVSKSPAARTKKEKKAKSAKSKTPRLTAPLSVLTKDMNTPIKDMDAWVNRPAEVRHQETEERNGYVTRPMNSFMLYRSAYAERTKAWCTQNNHQVVSAVCGESWPMEPQDVRDQFNEWARLERENHQAAHPDYKFSPCKPVNKRRKGEFSDEEDDVSDVGADPDGDYRGPKVACQKRPVPHPGQTYLNNTVGFSSNPYFTQQPTGYDNSQYQYTNPSRPLPSNIAYDHAGIPYDPHTGQYLVQQQSQYQYSPSIGASTNTTNSTNETPRTVGGYGLPGDQQVSVDDMLAGQRCDTPMQALFNQMNQTSAYQQFGQVYHQIAQQEQQQQFQQLFQEQQEQQQSYEHQQYLQSAARLTIDPSLGSDFMKSLQTPVVQSDNQFETAMGEMIGNSYVNMDFFNQPTSPTWSPKTQK</sequence>
<evidence type="ECO:0000256" key="1">
    <source>
        <dbReference type="ARBA" id="ARBA00004123"/>
    </source>
</evidence>
<name>A0AAQ3M2P7_9PEZI</name>
<dbReference type="Gene3D" id="1.10.30.10">
    <property type="entry name" value="High mobility group box domain"/>
    <property type="match status" value="1"/>
</dbReference>
<evidence type="ECO:0000256" key="2">
    <source>
        <dbReference type="ARBA" id="ARBA00023015"/>
    </source>
</evidence>
<dbReference type="PROSITE" id="PS50118">
    <property type="entry name" value="HMG_BOX_2"/>
    <property type="match status" value="1"/>
</dbReference>
<dbReference type="Pfam" id="PF00505">
    <property type="entry name" value="HMG_box"/>
    <property type="match status" value="1"/>
</dbReference>
<feature type="domain" description="HMG box" evidence="8">
    <location>
        <begin position="145"/>
        <end position="213"/>
    </location>
</feature>
<evidence type="ECO:0000256" key="5">
    <source>
        <dbReference type="ARBA" id="ARBA00023242"/>
    </source>
</evidence>
<gene>
    <name evidence="9" type="ORF">R9X50_00256800</name>
</gene>
<evidence type="ECO:0000256" key="4">
    <source>
        <dbReference type="ARBA" id="ARBA00023163"/>
    </source>
</evidence>
<dbReference type="SMART" id="SM00398">
    <property type="entry name" value="HMG"/>
    <property type="match status" value="1"/>
</dbReference>
<evidence type="ECO:0000256" key="7">
    <source>
        <dbReference type="SAM" id="MobiDB-lite"/>
    </source>
</evidence>
<dbReference type="InterPro" id="IPR009071">
    <property type="entry name" value="HMG_box_dom"/>
</dbReference>
<keyword evidence="3 6" id="KW-0238">DNA-binding</keyword>
<keyword evidence="10" id="KW-1185">Reference proteome</keyword>
<feature type="DNA-binding region" description="HMG box" evidence="6">
    <location>
        <begin position="145"/>
        <end position="213"/>
    </location>
</feature>
<dbReference type="GO" id="GO:0005634">
    <property type="term" value="C:nucleus"/>
    <property type="evidence" value="ECO:0007669"/>
    <property type="project" value="UniProtKB-SubCell"/>
</dbReference>
<dbReference type="Proteomes" id="UP001303373">
    <property type="component" value="Chromosome 3"/>
</dbReference>
<organism evidence="9 10">
    <name type="scientific">Acrodontium crateriforme</name>
    <dbReference type="NCBI Taxonomy" id="150365"/>
    <lineage>
        <taxon>Eukaryota</taxon>
        <taxon>Fungi</taxon>
        <taxon>Dikarya</taxon>
        <taxon>Ascomycota</taxon>
        <taxon>Pezizomycotina</taxon>
        <taxon>Dothideomycetes</taxon>
        <taxon>Dothideomycetidae</taxon>
        <taxon>Mycosphaerellales</taxon>
        <taxon>Teratosphaeriaceae</taxon>
        <taxon>Acrodontium</taxon>
    </lineage>
</organism>
<proteinExistence type="predicted"/>
<feature type="region of interest" description="Disordered" evidence="7">
    <location>
        <begin position="60"/>
        <end position="105"/>
    </location>
</feature>
<evidence type="ECO:0000256" key="6">
    <source>
        <dbReference type="PROSITE-ProRule" id="PRU00267"/>
    </source>
</evidence>
<evidence type="ECO:0000313" key="10">
    <source>
        <dbReference type="Proteomes" id="UP001303373"/>
    </source>
</evidence>
<keyword evidence="2" id="KW-0805">Transcription regulation</keyword>
<dbReference type="InterPro" id="IPR036910">
    <property type="entry name" value="HMG_box_dom_sf"/>
</dbReference>
<dbReference type="CDD" id="cd01389">
    <property type="entry name" value="HMG-box_ROX1-like"/>
    <property type="match status" value="1"/>
</dbReference>
<dbReference type="AlphaFoldDB" id="A0AAQ3M2P7"/>
<dbReference type="EMBL" id="CP138582">
    <property type="protein sequence ID" value="WPG99749.1"/>
    <property type="molecule type" value="Genomic_DNA"/>
</dbReference>
<dbReference type="GO" id="GO:0000981">
    <property type="term" value="F:DNA-binding transcription factor activity, RNA polymerase II-specific"/>
    <property type="evidence" value="ECO:0007669"/>
    <property type="project" value="TreeGrafter"/>
</dbReference>
<feature type="region of interest" description="Disordered" evidence="7">
    <location>
        <begin position="205"/>
        <end position="248"/>
    </location>
</feature>
<comment type="subcellular location">
    <subcellularLocation>
        <location evidence="1">Nucleus</location>
    </subcellularLocation>
</comment>
<dbReference type="GO" id="GO:0000978">
    <property type="term" value="F:RNA polymerase II cis-regulatory region sequence-specific DNA binding"/>
    <property type="evidence" value="ECO:0007669"/>
    <property type="project" value="TreeGrafter"/>
</dbReference>
<accession>A0AAQ3M2P7</accession>
<reference evidence="9 10" key="1">
    <citation type="submission" date="2023-11" db="EMBL/GenBank/DDBJ databases">
        <title>An acidophilic fungus is an integral part of prey digestion in a carnivorous sundew plant.</title>
        <authorList>
            <person name="Tsai I.J."/>
        </authorList>
    </citation>
    <scope>NUCLEOTIDE SEQUENCE [LARGE SCALE GENOMIC DNA]</scope>
    <source>
        <strain evidence="9">169a</strain>
    </source>
</reference>
<keyword evidence="5 6" id="KW-0539">Nucleus</keyword>
<feature type="region of interest" description="Disordered" evidence="7">
    <location>
        <begin position="335"/>
        <end position="355"/>
    </location>
</feature>